<evidence type="ECO:0000313" key="2">
    <source>
        <dbReference type="Proteomes" id="UP000805193"/>
    </source>
</evidence>
<proteinExistence type="predicted"/>
<name>A0AC60PUN2_IXOPE</name>
<gene>
    <name evidence="1" type="ORF">HPB47_028383</name>
</gene>
<reference evidence="1 2" key="1">
    <citation type="journal article" date="2020" name="Cell">
        <title>Large-Scale Comparative Analyses of Tick Genomes Elucidate Their Genetic Diversity and Vector Capacities.</title>
        <authorList>
            <consortium name="Tick Genome and Microbiome Consortium (TIGMIC)"/>
            <person name="Jia N."/>
            <person name="Wang J."/>
            <person name="Shi W."/>
            <person name="Du L."/>
            <person name="Sun Y."/>
            <person name="Zhan W."/>
            <person name="Jiang J.F."/>
            <person name="Wang Q."/>
            <person name="Zhang B."/>
            <person name="Ji P."/>
            <person name="Bell-Sakyi L."/>
            <person name="Cui X.M."/>
            <person name="Yuan T.T."/>
            <person name="Jiang B.G."/>
            <person name="Yang W.F."/>
            <person name="Lam T.T."/>
            <person name="Chang Q.C."/>
            <person name="Ding S.J."/>
            <person name="Wang X.J."/>
            <person name="Zhu J.G."/>
            <person name="Ruan X.D."/>
            <person name="Zhao L."/>
            <person name="Wei J.T."/>
            <person name="Ye R.Z."/>
            <person name="Que T.C."/>
            <person name="Du C.H."/>
            <person name="Zhou Y.H."/>
            <person name="Cheng J.X."/>
            <person name="Dai P.F."/>
            <person name="Guo W.B."/>
            <person name="Han X.H."/>
            <person name="Huang E.J."/>
            <person name="Li L.F."/>
            <person name="Wei W."/>
            <person name="Gao Y.C."/>
            <person name="Liu J.Z."/>
            <person name="Shao H.Z."/>
            <person name="Wang X."/>
            <person name="Wang C.C."/>
            <person name="Yang T.C."/>
            <person name="Huo Q.B."/>
            <person name="Li W."/>
            <person name="Chen H.Y."/>
            <person name="Chen S.E."/>
            <person name="Zhou L.G."/>
            <person name="Ni X.B."/>
            <person name="Tian J.H."/>
            <person name="Sheng Y."/>
            <person name="Liu T."/>
            <person name="Pan Y.S."/>
            <person name="Xia L.Y."/>
            <person name="Li J."/>
            <person name="Zhao F."/>
            <person name="Cao W.C."/>
        </authorList>
    </citation>
    <scope>NUCLEOTIDE SEQUENCE [LARGE SCALE GENOMIC DNA]</scope>
    <source>
        <strain evidence="1">Iper-2018</strain>
    </source>
</reference>
<protein>
    <submittedName>
        <fullName evidence="1">Uncharacterized protein</fullName>
    </submittedName>
</protein>
<sequence length="336" mass="37781">MLASVALAIILAEVLRVAKDTPLLVVGDFNANHAEWGHLHTLPKAVSIHECVDEHDYTILNDFRYPTRIGNSVSRNTDHYVLEMLVPVEGISAPAKRKVLVTDWDAFRRNRNASAPTTIEDLRGWTDDLVSSAEMVTVESDASPTSGVSDSKLWHMWQAHRSLQARWQAQARRNGKLRRRIARLERNIEIYADQLDRQQWGQVCDGLNGNLHRKGTWSLPRHLMDPTTTKTAQRTDLSKVLHSHGGSTADLMEELRNTYLPPDRLDAKMEHAVFRAGRASDAGPGCITRWLPAALAREARRIRAIADDRSTTPCGVMFEESDSVVEKLIEGIRPHP</sequence>
<dbReference type="Proteomes" id="UP000805193">
    <property type="component" value="Unassembled WGS sequence"/>
</dbReference>
<accession>A0AC60PUN2</accession>
<comment type="caution">
    <text evidence="1">The sequence shown here is derived from an EMBL/GenBank/DDBJ whole genome shotgun (WGS) entry which is preliminary data.</text>
</comment>
<evidence type="ECO:0000313" key="1">
    <source>
        <dbReference type="EMBL" id="KAG0424400.1"/>
    </source>
</evidence>
<dbReference type="EMBL" id="JABSTQ010009976">
    <property type="protein sequence ID" value="KAG0424400.1"/>
    <property type="molecule type" value="Genomic_DNA"/>
</dbReference>
<organism evidence="1 2">
    <name type="scientific">Ixodes persulcatus</name>
    <name type="common">Taiga tick</name>
    <dbReference type="NCBI Taxonomy" id="34615"/>
    <lineage>
        <taxon>Eukaryota</taxon>
        <taxon>Metazoa</taxon>
        <taxon>Ecdysozoa</taxon>
        <taxon>Arthropoda</taxon>
        <taxon>Chelicerata</taxon>
        <taxon>Arachnida</taxon>
        <taxon>Acari</taxon>
        <taxon>Parasitiformes</taxon>
        <taxon>Ixodida</taxon>
        <taxon>Ixodoidea</taxon>
        <taxon>Ixodidae</taxon>
        <taxon>Ixodinae</taxon>
        <taxon>Ixodes</taxon>
    </lineage>
</organism>
<keyword evidence="2" id="KW-1185">Reference proteome</keyword>